<name>A0ABS5VZS7_9SPHN</name>
<accession>A0ABS5VZS7</accession>
<sequence length="200" mass="20098">MVSLRVLVLPVLALLAGAISAPAAAHTAYAAGQGSVNRIEVGIDVHASVRDRCGFATDGAPSGTISQTEFDRTGFSKDFTIRLNCTSASRIAVSSLNGGLAQGETVTGYASSAPYNVELKMVADNGTNASATCSAALLKSGAGCAFGGNASTSNGLRLGAASTKANGSYLRVSAQPYTDSKPLLAGSYSDTLTITISIAP</sequence>
<protein>
    <recommendedName>
        <fullName evidence="4">Spore coat protein U domain-containing protein</fullName>
    </recommendedName>
</protein>
<gene>
    <name evidence="2" type="ORF">KK137_01655</name>
</gene>
<feature type="chain" id="PRO_5046544271" description="Spore coat protein U domain-containing protein" evidence="1">
    <location>
        <begin position="24"/>
        <end position="200"/>
    </location>
</feature>
<organism evidence="2 3">
    <name type="scientific">Croceibacterium selenioxidans</name>
    <dbReference type="NCBI Taxonomy" id="2838833"/>
    <lineage>
        <taxon>Bacteria</taxon>
        <taxon>Pseudomonadati</taxon>
        <taxon>Pseudomonadota</taxon>
        <taxon>Alphaproteobacteria</taxon>
        <taxon>Sphingomonadales</taxon>
        <taxon>Erythrobacteraceae</taxon>
        <taxon>Croceibacterium</taxon>
    </lineage>
</organism>
<evidence type="ECO:0008006" key="4">
    <source>
        <dbReference type="Google" id="ProtNLM"/>
    </source>
</evidence>
<evidence type="ECO:0000313" key="2">
    <source>
        <dbReference type="EMBL" id="MBT2133025.1"/>
    </source>
</evidence>
<evidence type="ECO:0000313" key="3">
    <source>
        <dbReference type="Proteomes" id="UP000811255"/>
    </source>
</evidence>
<dbReference type="EMBL" id="JAHFVK010000001">
    <property type="protein sequence ID" value="MBT2133025.1"/>
    <property type="molecule type" value="Genomic_DNA"/>
</dbReference>
<keyword evidence="3" id="KW-1185">Reference proteome</keyword>
<reference evidence="2 3" key="1">
    <citation type="submission" date="2021-05" db="EMBL/GenBank/DDBJ databases">
        <title>Croceibacterium sp. LX-88 genome sequence.</title>
        <authorList>
            <person name="Luo X."/>
        </authorList>
    </citation>
    <scope>NUCLEOTIDE SEQUENCE [LARGE SCALE GENOMIC DNA]</scope>
    <source>
        <strain evidence="2 3">LX-88</strain>
    </source>
</reference>
<feature type="signal peptide" evidence="1">
    <location>
        <begin position="1"/>
        <end position="23"/>
    </location>
</feature>
<evidence type="ECO:0000256" key="1">
    <source>
        <dbReference type="SAM" id="SignalP"/>
    </source>
</evidence>
<dbReference type="Proteomes" id="UP000811255">
    <property type="component" value="Unassembled WGS sequence"/>
</dbReference>
<dbReference type="RefSeq" id="WP_214534315.1">
    <property type="nucleotide sequence ID" value="NZ_JAHFVK010000001.1"/>
</dbReference>
<comment type="caution">
    <text evidence="2">The sequence shown here is derived from an EMBL/GenBank/DDBJ whole genome shotgun (WGS) entry which is preliminary data.</text>
</comment>
<keyword evidence="1" id="KW-0732">Signal</keyword>
<proteinExistence type="predicted"/>